<name>A0A812C0N1_ACAPH</name>
<feature type="transmembrane region" description="Helical" evidence="1">
    <location>
        <begin position="195"/>
        <end position="221"/>
    </location>
</feature>
<feature type="transmembrane region" description="Helical" evidence="1">
    <location>
        <begin position="12"/>
        <end position="34"/>
    </location>
</feature>
<feature type="transmembrane region" description="Helical" evidence="1">
    <location>
        <begin position="84"/>
        <end position="101"/>
    </location>
</feature>
<feature type="transmembrane region" description="Helical" evidence="1">
    <location>
        <begin position="54"/>
        <end position="77"/>
    </location>
</feature>
<organism evidence="2 3">
    <name type="scientific">Acanthosepion pharaonis</name>
    <name type="common">Pharaoh cuttlefish</name>
    <name type="synonym">Sepia pharaonis</name>
    <dbReference type="NCBI Taxonomy" id="158019"/>
    <lineage>
        <taxon>Eukaryota</taxon>
        <taxon>Metazoa</taxon>
        <taxon>Spiralia</taxon>
        <taxon>Lophotrochozoa</taxon>
        <taxon>Mollusca</taxon>
        <taxon>Cephalopoda</taxon>
        <taxon>Coleoidea</taxon>
        <taxon>Decapodiformes</taxon>
        <taxon>Sepiida</taxon>
        <taxon>Sepiina</taxon>
        <taxon>Sepiidae</taxon>
        <taxon>Acanthosepion</taxon>
    </lineage>
</organism>
<accession>A0A812C0N1</accession>
<dbReference type="EMBL" id="CAHIKZ030001048">
    <property type="protein sequence ID" value="CAE1250707.1"/>
    <property type="molecule type" value="Genomic_DNA"/>
</dbReference>
<evidence type="ECO:0000313" key="2">
    <source>
        <dbReference type="EMBL" id="CAE1250707.1"/>
    </source>
</evidence>
<comment type="caution">
    <text evidence="2">The sequence shown here is derived from an EMBL/GenBank/DDBJ whole genome shotgun (WGS) entry which is preliminary data.</text>
</comment>
<dbReference type="Proteomes" id="UP000597762">
    <property type="component" value="Unassembled WGS sequence"/>
</dbReference>
<dbReference type="AlphaFoldDB" id="A0A812C0N1"/>
<gene>
    <name evidence="2" type="ORF">SPHA_27243</name>
</gene>
<keyword evidence="1" id="KW-0472">Membrane</keyword>
<protein>
    <submittedName>
        <fullName evidence="2">Uncharacterized protein</fullName>
    </submittedName>
</protein>
<proteinExistence type="predicted"/>
<feature type="transmembrane region" description="Helical" evidence="1">
    <location>
        <begin position="107"/>
        <end position="126"/>
    </location>
</feature>
<keyword evidence="1" id="KW-1133">Transmembrane helix</keyword>
<evidence type="ECO:0000313" key="3">
    <source>
        <dbReference type="Proteomes" id="UP000597762"/>
    </source>
</evidence>
<reference evidence="2" key="1">
    <citation type="submission" date="2021-01" db="EMBL/GenBank/DDBJ databases">
        <authorList>
            <person name="Li R."/>
            <person name="Bekaert M."/>
        </authorList>
    </citation>
    <scope>NUCLEOTIDE SEQUENCE</scope>
    <source>
        <strain evidence="2">Farmed</strain>
    </source>
</reference>
<sequence>MPFPTSLSFRPDFFTLPIRFSLFLSPFMFLILSSRSSRLTFFFPSSFPASLPSIIFHLSLSLLSFLPSSFLLFIYFFLQYFLSFFLSFLLSFFPFLCTFSFHLTLFLLFFPSVFQSLFLLFVFLYFKIICKSTTPYSLSVLSPFLFFIILCLSRLFFFSFFFLPSYPLFATFSPSDSPFVSSSSHFYLKSLLQSFSLFFISSFRHLSSPLLLLFILCVTALDKRLGDRWWTIL</sequence>
<keyword evidence="3" id="KW-1185">Reference proteome</keyword>
<evidence type="ECO:0000256" key="1">
    <source>
        <dbReference type="SAM" id="Phobius"/>
    </source>
</evidence>
<keyword evidence="1" id="KW-0812">Transmembrane</keyword>
<feature type="transmembrane region" description="Helical" evidence="1">
    <location>
        <begin position="138"/>
        <end position="163"/>
    </location>
</feature>